<evidence type="ECO:0000256" key="1">
    <source>
        <dbReference type="ARBA" id="ARBA00001936"/>
    </source>
</evidence>
<feature type="domain" description="Galactosyltransferase N-terminal" evidence="20">
    <location>
        <begin position="89"/>
        <end position="220"/>
    </location>
</feature>
<evidence type="ECO:0000256" key="6">
    <source>
        <dbReference type="ARBA" id="ARBA00022679"/>
    </source>
</evidence>
<evidence type="ECO:0000256" key="2">
    <source>
        <dbReference type="ARBA" id="ARBA00004323"/>
    </source>
</evidence>
<keyword evidence="11 17" id="KW-0333">Golgi apparatus</keyword>
<dbReference type="GO" id="GO:0005975">
    <property type="term" value="P:carbohydrate metabolic process"/>
    <property type="evidence" value="ECO:0007669"/>
    <property type="project" value="InterPro"/>
</dbReference>
<comment type="pathway">
    <text evidence="3 17">Protein modification; protein glycosylation.</text>
</comment>
<keyword evidence="6 17" id="KW-0808">Transferase</keyword>
<keyword evidence="13" id="KW-1015">Disulfide bond</keyword>
<keyword evidence="14 17" id="KW-0325">Glycoprotein</keyword>
<comment type="caution">
    <text evidence="21">The sequence shown here is derived from an EMBL/GenBank/DDBJ whole genome shotgun (WGS) entry which is preliminary data.</text>
</comment>
<keyword evidence="15 17" id="KW-0464">Manganese</keyword>
<feature type="region of interest" description="Disordered" evidence="18">
    <location>
        <begin position="347"/>
        <end position="381"/>
    </location>
</feature>
<dbReference type="FunFam" id="3.90.550.10:FF:000028">
    <property type="entry name" value="beta-1,4-galactosyltransferase 1"/>
    <property type="match status" value="1"/>
</dbReference>
<comment type="catalytic activity">
    <reaction evidence="16">
        <text>N-acetyl-D-glucosamine + UDP-alpha-D-galactose = beta-D-galactosyl-(1-&gt;4)-N-acetyl-D-glucosamine + UDP + H(+)</text>
        <dbReference type="Rhea" id="RHEA:17745"/>
        <dbReference type="ChEBI" id="CHEBI:15378"/>
        <dbReference type="ChEBI" id="CHEBI:58223"/>
        <dbReference type="ChEBI" id="CHEBI:60152"/>
        <dbReference type="ChEBI" id="CHEBI:66914"/>
        <dbReference type="ChEBI" id="CHEBI:506227"/>
        <dbReference type="EC" id="2.4.1.90"/>
    </reaction>
    <physiologicalReaction direction="left-to-right" evidence="16">
        <dbReference type="Rhea" id="RHEA:17746"/>
    </physiologicalReaction>
</comment>
<feature type="transmembrane region" description="Helical" evidence="17">
    <location>
        <begin position="12"/>
        <end position="34"/>
    </location>
</feature>
<evidence type="ECO:0000259" key="19">
    <source>
        <dbReference type="Pfam" id="PF02709"/>
    </source>
</evidence>
<dbReference type="EC" id="2.4.1.-" evidence="17"/>
<dbReference type="GO" id="GO:0003831">
    <property type="term" value="F:beta-N-acetylglucosaminylglycopeptide beta-1,4-galactosyltransferase activity"/>
    <property type="evidence" value="ECO:0007669"/>
    <property type="project" value="TreeGrafter"/>
</dbReference>
<dbReference type="InterPro" id="IPR027791">
    <property type="entry name" value="Galactosyl_T_C"/>
</dbReference>
<evidence type="ECO:0000256" key="12">
    <source>
        <dbReference type="ARBA" id="ARBA00023136"/>
    </source>
</evidence>
<dbReference type="InterPro" id="IPR027995">
    <property type="entry name" value="Galactosyl_T_N"/>
</dbReference>
<reference evidence="21" key="1">
    <citation type="submission" date="2020-08" db="EMBL/GenBank/DDBJ databases">
        <title>Chromosome-level assembly of Southern catfish (Silurus meridionalis) provides insights into visual adaptation to the nocturnal and benthic lifestyles.</title>
        <authorList>
            <person name="Zhang Y."/>
            <person name="Wang D."/>
            <person name="Peng Z."/>
        </authorList>
    </citation>
    <scope>NUCLEOTIDE SEQUENCE</scope>
    <source>
        <strain evidence="21">SWU-2019-XX</strain>
        <tissue evidence="21">Muscle</tissue>
    </source>
</reference>
<keyword evidence="7 17" id="KW-0812">Transmembrane</keyword>
<evidence type="ECO:0000256" key="15">
    <source>
        <dbReference type="ARBA" id="ARBA00023211"/>
    </source>
</evidence>
<comment type="subcellular location">
    <subcellularLocation>
        <location evidence="2 17">Golgi apparatus membrane</location>
        <topology evidence="2 17">Single-pass type II membrane protein</topology>
    </subcellularLocation>
</comment>
<comment type="function">
    <text evidence="17">Responsible for the synthesis of complex-type N-linked oligosaccharides in many glycoproteins as well as the carbohydrate moieties of glycolipids.</text>
</comment>
<keyword evidence="10 17" id="KW-1133">Transmembrane helix</keyword>
<comment type="similarity">
    <text evidence="4 17">Belongs to the glycosyltransferase 7 family.</text>
</comment>
<keyword evidence="9 17" id="KW-0735">Signal-anchor</keyword>
<dbReference type="InterPro" id="IPR029044">
    <property type="entry name" value="Nucleotide-diphossugar_trans"/>
</dbReference>
<evidence type="ECO:0000259" key="20">
    <source>
        <dbReference type="Pfam" id="PF13733"/>
    </source>
</evidence>
<sequence>MEERFCNFKVLWRMFIVVMAVGLVFLILICYGSFDLSMNFMKSERKQQQQQHMITPALEKHSLSSNLSDVPFATEVITEIVTNQSLEICPENPPQLKGPLHVEFSSVVKLDKLIEEGSVSPGGRFRPKECVSQQKVAIIIPFRDRELHLKYWLYYMHPILQRQQLDYGVYVIEQTGADLFNRAKLFNVGYAEALKEDNYDCFVFSDIDIIPIDDRNLYKCYDQPRHLSVAIDKFNFQLPYPQIFGGISALSKEQLLKINGFSNNYWGWGLSFRGMSISRPDLMIGRCKMIQHERDKLNPPNPQRMTQLSHTIEMMDKDGINSLSYSVVSSEKSSLYTRISVNIGSPPALQTSSTSCSSRSIENRGRSLEAEAQRRHCYPPA</sequence>
<feature type="compositionally biased region" description="Basic and acidic residues" evidence="18">
    <location>
        <begin position="361"/>
        <end position="374"/>
    </location>
</feature>
<keyword evidence="22" id="KW-1185">Reference proteome</keyword>
<evidence type="ECO:0000256" key="18">
    <source>
        <dbReference type="SAM" id="MobiDB-lite"/>
    </source>
</evidence>
<feature type="domain" description="Galactosyltransferase C-terminal" evidence="19">
    <location>
        <begin position="225"/>
        <end position="293"/>
    </location>
</feature>
<accession>A0A8T0A806</accession>
<evidence type="ECO:0000256" key="17">
    <source>
        <dbReference type="RuleBase" id="RU368121"/>
    </source>
</evidence>
<dbReference type="Proteomes" id="UP000606274">
    <property type="component" value="Unassembled WGS sequence"/>
</dbReference>
<keyword evidence="8 17" id="KW-0479">Metal-binding</keyword>
<evidence type="ECO:0000256" key="9">
    <source>
        <dbReference type="ARBA" id="ARBA00022968"/>
    </source>
</evidence>
<dbReference type="InterPro" id="IPR003859">
    <property type="entry name" value="Galactosyl_T"/>
</dbReference>
<evidence type="ECO:0000256" key="7">
    <source>
        <dbReference type="ARBA" id="ARBA00022692"/>
    </source>
</evidence>
<name>A0A8T0A806_SILME</name>
<dbReference type="CDD" id="cd00899">
    <property type="entry name" value="b4GalT"/>
    <property type="match status" value="1"/>
</dbReference>
<dbReference type="PRINTS" id="PR02050">
    <property type="entry name" value="B14GALTRFASE"/>
</dbReference>
<dbReference type="GO" id="GO:0008092">
    <property type="term" value="F:cytoskeletal protein binding"/>
    <property type="evidence" value="ECO:0007669"/>
    <property type="project" value="TreeGrafter"/>
</dbReference>
<evidence type="ECO:0000256" key="16">
    <source>
        <dbReference type="ARBA" id="ARBA00049413"/>
    </source>
</evidence>
<protein>
    <recommendedName>
        <fullName evidence="17">Beta-1,4-galactosyltransferase</fullName>
        <shortName evidence="17">Beta-1,4-GalTase</shortName>
        <ecNumber evidence="17">2.4.1.-</ecNumber>
    </recommendedName>
</protein>
<evidence type="ECO:0000256" key="13">
    <source>
        <dbReference type="ARBA" id="ARBA00023157"/>
    </source>
</evidence>
<evidence type="ECO:0000256" key="3">
    <source>
        <dbReference type="ARBA" id="ARBA00004922"/>
    </source>
</evidence>
<dbReference type="Gene3D" id="3.90.550.10">
    <property type="entry name" value="Spore Coat Polysaccharide Biosynthesis Protein SpsA, Chain A"/>
    <property type="match status" value="1"/>
</dbReference>
<evidence type="ECO:0000313" key="21">
    <source>
        <dbReference type="EMBL" id="KAF7686651.1"/>
    </source>
</evidence>
<dbReference type="PANTHER" id="PTHR19300">
    <property type="entry name" value="BETA-1,4-GALACTOSYLTRANSFERASE"/>
    <property type="match status" value="1"/>
</dbReference>
<evidence type="ECO:0000256" key="8">
    <source>
        <dbReference type="ARBA" id="ARBA00022723"/>
    </source>
</evidence>
<evidence type="ECO:0000313" key="22">
    <source>
        <dbReference type="Proteomes" id="UP000606274"/>
    </source>
</evidence>
<gene>
    <name evidence="21" type="ORF">HF521_015044</name>
</gene>
<dbReference type="EMBL" id="JABFDY010000028">
    <property type="protein sequence ID" value="KAF7686651.1"/>
    <property type="molecule type" value="Genomic_DNA"/>
</dbReference>
<dbReference type="AlphaFoldDB" id="A0A8T0A806"/>
<dbReference type="SUPFAM" id="SSF53448">
    <property type="entry name" value="Nucleotide-diphospho-sugar transferases"/>
    <property type="match status" value="1"/>
</dbReference>
<dbReference type="Pfam" id="PF02709">
    <property type="entry name" value="Glyco_transf_7C"/>
    <property type="match status" value="1"/>
</dbReference>
<dbReference type="GO" id="GO:0000139">
    <property type="term" value="C:Golgi membrane"/>
    <property type="evidence" value="ECO:0007669"/>
    <property type="project" value="UniProtKB-SubCell"/>
</dbReference>
<proteinExistence type="inferred from homology"/>
<evidence type="ECO:0000256" key="11">
    <source>
        <dbReference type="ARBA" id="ARBA00023034"/>
    </source>
</evidence>
<evidence type="ECO:0000256" key="10">
    <source>
        <dbReference type="ARBA" id="ARBA00022989"/>
    </source>
</evidence>
<comment type="cofactor">
    <cofactor evidence="1 17">
        <name>Mn(2+)</name>
        <dbReference type="ChEBI" id="CHEBI:29035"/>
    </cofactor>
</comment>
<dbReference type="GO" id="GO:0032580">
    <property type="term" value="C:Golgi cisterna membrane"/>
    <property type="evidence" value="ECO:0007669"/>
    <property type="project" value="UniProtKB-UniRule"/>
</dbReference>
<dbReference type="PANTHER" id="PTHR19300:SF5">
    <property type="entry name" value="BETA-1,4-GALACTOSYLTRANSFERASE 1"/>
    <property type="match status" value="1"/>
</dbReference>
<evidence type="ECO:0000256" key="4">
    <source>
        <dbReference type="ARBA" id="ARBA00005735"/>
    </source>
</evidence>
<evidence type="ECO:0000256" key="5">
    <source>
        <dbReference type="ARBA" id="ARBA00022676"/>
    </source>
</evidence>
<organism evidence="21 22">
    <name type="scientific">Silurus meridionalis</name>
    <name type="common">Southern catfish</name>
    <name type="synonym">Silurus soldatovi meridionalis</name>
    <dbReference type="NCBI Taxonomy" id="175797"/>
    <lineage>
        <taxon>Eukaryota</taxon>
        <taxon>Metazoa</taxon>
        <taxon>Chordata</taxon>
        <taxon>Craniata</taxon>
        <taxon>Vertebrata</taxon>
        <taxon>Euteleostomi</taxon>
        <taxon>Actinopterygii</taxon>
        <taxon>Neopterygii</taxon>
        <taxon>Teleostei</taxon>
        <taxon>Ostariophysi</taxon>
        <taxon>Siluriformes</taxon>
        <taxon>Siluridae</taxon>
        <taxon>Silurus</taxon>
    </lineage>
</organism>
<evidence type="ECO:0000256" key="14">
    <source>
        <dbReference type="ARBA" id="ARBA00023180"/>
    </source>
</evidence>
<keyword evidence="12 17" id="KW-0472">Membrane</keyword>
<keyword evidence="5 17" id="KW-0328">Glycosyltransferase</keyword>
<feature type="compositionally biased region" description="Low complexity" evidence="18">
    <location>
        <begin position="351"/>
        <end position="360"/>
    </location>
</feature>
<dbReference type="GO" id="GO:0003945">
    <property type="term" value="F:N-acetyllactosamine synthase activity"/>
    <property type="evidence" value="ECO:0007669"/>
    <property type="project" value="UniProtKB-EC"/>
</dbReference>
<dbReference type="GO" id="GO:0006487">
    <property type="term" value="P:protein N-linked glycosylation"/>
    <property type="evidence" value="ECO:0007669"/>
    <property type="project" value="TreeGrafter"/>
</dbReference>
<dbReference type="GO" id="GO:0046872">
    <property type="term" value="F:metal ion binding"/>
    <property type="evidence" value="ECO:0007669"/>
    <property type="project" value="UniProtKB-UniRule"/>
</dbReference>
<dbReference type="Pfam" id="PF13733">
    <property type="entry name" value="Glyco_transf_7N"/>
    <property type="match status" value="1"/>
</dbReference>